<organism evidence="2 3">
    <name type="scientific">Streptomyces marincola</name>
    <dbReference type="NCBI Taxonomy" id="2878388"/>
    <lineage>
        <taxon>Bacteria</taxon>
        <taxon>Bacillati</taxon>
        <taxon>Actinomycetota</taxon>
        <taxon>Actinomycetes</taxon>
        <taxon>Kitasatosporales</taxon>
        <taxon>Streptomycetaceae</taxon>
        <taxon>Streptomyces</taxon>
    </lineage>
</organism>
<evidence type="ECO:0000256" key="1">
    <source>
        <dbReference type="SAM" id="MobiDB-lite"/>
    </source>
</evidence>
<dbReference type="EMBL" id="CP021121">
    <property type="protein sequence ID" value="ARQ71339.1"/>
    <property type="molecule type" value="Genomic_DNA"/>
</dbReference>
<feature type="region of interest" description="Disordered" evidence="1">
    <location>
        <begin position="133"/>
        <end position="159"/>
    </location>
</feature>
<evidence type="ECO:0008006" key="4">
    <source>
        <dbReference type="Google" id="ProtNLM"/>
    </source>
</evidence>
<dbReference type="Pfam" id="PF19379">
    <property type="entry name" value="DUF5954"/>
    <property type="match status" value="1"/>
</dbReference>
<dbReference type="AlphaFoldDB" id="A0A1W7D336"/>
<feature type="region of interest" description="Disordered" evidence="1">
    <location>
        <begin position="333"/>
        <end position="367"/>
    </location>
</feature>
<dbReference type="InterPro" id="IPR045998">
    <property type="entry name" value="DUF5954"/>
</dbReference>
<sequence length="367" mass="40053">MSDDEAELPEPHRVIRMARYDDPVAVIADSEAWFARDTHPDLLARGPMFAVTEQEADGRWRILQAEENGPQLMRDSLGLICRVRAKAAAEAGDDAARRAWLAGAQRMDREKADELVVADCRFRIARGDVFVRLGPEGPEPPRPSDPDPMPIGQGREAAPRTKGFLLDPTAATGMSEGILKLELLRFAYTSAAIPSDVRADSVVARDAYPGGVLLPPAFGVFARGPGSGWTPRATGADTPQEARDGLALRLKALLPMGLRDERRPSGLPEMPRELRNVFADQLGLLDPGARQLTDEQLGQCARAVARLEAERLDTIPILGREFRVTRLERLVRLGADGPEPPRPSDWDPEQPPEAHGVTDRGDEEPGG</sequence>
<dbReference type="RefSeq" id="WP_086161181.1">
    <property type="nucleotide sequence ID" value="NZ_CP021121.1"/>
</dbReference>
<protein>
    <recommendedName>
        <fullName evidence="4">PE-PGRS family protein</fullName>
    </recommendedName>
</protein>
<proteinExistence type="predicted"/>
<name>A0A1W7D336_9ACTN</name>
<accession>A0A1W7D336</accession>
<reference evidence="2 3" key="1">
    <citation type="submission" date="2017-05" db="EMBL/GenBank/DDBJ databases">
        <title>Complete genome sequence of Streptomyces sp. SCSIO 03032 revealed the diverse biosynthetic pathways for its bioactive secondary metabolites.</title>
        <authorList>
            <person name="Ma L."/>
            <person name="Zhu Y."/>
            <person name="Zhang W."/>
            <person name="Zhang G."/>
            <person name="Tian X."/>
            <person name="Zhang S."/>
            <person name="Zhang C."/>
        </authorList>
    </citation>
    <scope>NUCLEOTIDE SEQUENCE [LARGE SCALE GENOMIC DNA]</scope>
    <source>
        <strain evidence="2 3">SCSIO 03032</strain>
    </source>
</reference>
<evidence type="ECO:0000313" key="3">
    <source>
        <dbReference type="Proteomes" id="UP000194218"/>
    </source>
</evidence>
<dbReference type="OrthoDB" id="3450280at2"/>
<dbReference type="Proteomes" id="UP000194218">
    <property type="component" value="Chromosome"/>
</dbReference>
<gene>
    <name evidence="2" type="ORF">CAG99_23150</name>
</gene>
<evidence type="ECO:0000313" key="2">
    <source>
        <dbReference type="EMBL" id="ARQ71339.1"/>
    </source>
</evidence>
<dbReference type="KEGG" id="smao:CAG99_23150"/>
<keyword evidence="3" id="KW-1185">Reference proteome</keyword>
<feature type="compositionally biased region" description="Pro residues" evidence="1">
    <location>
        <begin position="137"/>
        <end position="149"/>
    </location>
</feature>